<dbReference type="RefSeq" id="WP_189003142.1">
    <property type="nucleotide sequence ID" value="NZ_BMOD01000009.1"/>
</dbReference>
<feature type="transmembrane region" description="Helical" evidence="1">
    <location>
        <begin position="115"/>
        <end position="139"/>
    </location>
</feature>
<evidence type="ECO:0000256" key="1">
    <source>
        <dbReference type="SAM" id="Phobius"/>
    </source>
</evidence>
<feature type="transmembrane region" description="Helical" evidence="1">
    <location>
        <begin position="217"/>
        <end position="239"/>
    </location>
</feature>
<organism evidence="2 3">
    <name type="scientific">Deinococcus roseus</name>
    <dbReference type="NCBI Taxonomy" id="392414"/>
    <lineage>
        <taxon>Bacteria</taxon>
        <taxon>Thermotogati</taxon>
        <taxon>Deinococcota</taxon>
        <taxon>Deinococci</taxon>
        <taxon>Deinococcales</taxon>
        <taxon>Deinococcaceae</taxon>
        <taxon>Deinococcus</taxon>
    </lineage>
</organism>
<feature type="transmembrane region" description="Helical" evidence="1">
    <location>
        <begin position="151"/>
        <end position="169"/>
    </location>
</feature>
<dbReference type="Proteomes" id="UP000632222">
    <property type="component" value="Unassembled WGS sequence"/>
</dbReference>
<keyword evidence="3" id="KW-1185">Reference proteome</keyword>
<evidence type="ECO:0000313" key="3">
    <source>
        <dbReference type="Proteomes" id="UP000632222"/>
    </source>
</evidence>
<feature type="transmembrane region" description="Helical" evidence="1">
    <location>
        <begin position="251"/>
        <end position="272"/>
    </location>
</feature>
<dbReference type="EMBL" id="BMOD01000009">
    <property type="protein sequence ID" value="GGJ38849.1"/>
    <property type="molecule type" value="Genomic_DNA"/>
</dbReference>
<feature type="transmembrane region" description="Helical" evidence="1">
    <location>
        <begin position="12"/>
        <end position="33"/>
    </location>
</feature>
<keyword evidence="1" id="KW-1133">Transmembrane helix</keyword>
<comment type="caution">
    <text evidence="2">The sequence shown here is derived from an EMBL/GenBank/DDBJ whole genome shotgun (WGS) entry which is preliminary data.</text>
</comment>
<evidence type="ECO:0000313" key="2">
    <source>
        <dbReference type="EMBL" id="GGJ38849.1"/>
    </source>
</evidence>
<feature type="transmembrane region" description="Helical" evidence="1">
    <location>
        <begin position="77"/>
        <end position="95"/>
    </location>
</feature>
<keyword evidence="1" id="KW-0472">Membrane</keyword>
<accession>A0ABQ2D0C9</accession>
<gene>
    <name evidence="2" type="ORF">GCM10008938_26170</name>
</gene>
<keyword evidence="1" id="KW-0812">Transmembrane</keyword>
<feature type="transmembrane region" description="Helical" evidence="1">
    <location>
        <begin position="48"/>
        <end position="65"/>
    </location>
</feature>
<sequence>MTALTSIAPSRTLKAVTFGALLLVLVAVIGLVVDPRQILGVPAWSKTLKFAISTFLYAFTLNWVVSVLPPKARIIRGIFKTTNGILIAEVLLILLQTIRGVPSHFNSATSFDTLVWGAMGAMISVFWVLTFVATVLVLFQKTASPLITWSIRLGLILSLVGFMEGYLMASPNPMQQAVLEAGQKLDLIGAHTVGVLKDGGPGIPLIGWSTEHGDLRIGHFVGTHALQFMPLLAFFLLGLRNRWLTERKRIQLLWIGAAGYLGVVGWLVWQALRDESILHPGTTTLLSGAGLLAGIGILVAGVLVSARSQHQTGKALGTD</sequence>
<reference evidence="3" key="1">
    <citation type="journal article" date="2019" name="Int. J. Syst. Evol. Microbiol.">
        <title>The Global Catalogue of Microorganisms (GCM) 10K type strain sequencing project: providing services to taxonomists for standard genome sequencing and annotation.</title>
        <authorList>
            <consortium name="The Broad Institute Genomics Platform"/>
            <consortium name="The Broad Institute Genome Sequencing Center for Infectious Disease"/>
            <person name="Wu L."/>
            <person name="Ma J."/>
        </authorList>
    </citation>
    <scope>NUCLEOTIDE SEQUENCE [LARGE SCALE GENOMIC DNA]</scope>
    <source>
        <strain evidence="3">JCM 14370</strain>
    </source>
</reference>
<protein>
    <submittedName>
        <fullName evidence="2">Uncharacterized protein</fullName>
    </submittedName>
</protein>
<proteinExistence type="predicted"/>
<name>A0ABQ2D0C9_9DEIO</name>
<feature type="transmembrane region" description="Helical" evidence="1">
    <location>
        <begin position="284"/>
        <end position="304"/>
    </location>
</feature>